<reference evidence="1" key="1">
    <citation type="submission" date="2018-06" db="EMBL/GenBank/DDBJ databases">
        <authorList>
            <consortium name="Pathogen Informatics"/>
            <person name="Doyle S."/>
        </authorList>
    </citation>
    <scope>NUCLEOTIDE SEQUENCE [LARGE SCALE GENOMIC DNA]</scope>
    <source>
        <strain evidence="1">NCTC11421</strain>
    </source>
</reference>
<name>A0A378W0W7_NEIGO</name>
<dbReference type="PANTHER" id="PTHR12338">
    <property type="entry name" value="AUTOTRANSPORTER"/>
    <property type="match status" value="1"/>
</dbReference>
<gene>
    <name evidence="1" type="primary">hap_5</name>
    <name evidence="1" type="ORF">NCTC11421_03047</name>
</gene>
<proteinExistence type="predicted"/>
<dbReference type="InterPro" id="IPR011050">
    <property type="entry name" value="Pectin_lyase_fold/virulence"/>
</dbReference>
<sequence length="110" mass="11523">MILTSNINQGAGGLYFEGNFTVSPKNNETWQGAGVHISDGSTVTWKVNGVANDRLSKIGKGTLLVQAKGENQGSVSVGDGKVILDQQADDQGKKQAFSEIGLVSGRGRCN</sequence>
<accession>A0A378W0W7</accession>
<dbReference type="InterPro" id="IPR050909">
    <property type="entry name" value="Bact_Autotransporter_VF"/>
</dbReference>
<dbReference type="InterPro" id="IPR012332">
    <property type="entry name" value="Autotransporter_pectin_lyase_C"/>
</dbReference>
<dbReference type="SUPFAM" id="SSF51126">
    <property type="entry name" value="Pectin lyase-like"/>
    <property type="match status" value="1"/>
</dbReference>
<dbReference type="AlphaFoldDB" id="A0A378W0W7"/>
<dbReference type="PANTHER" id="PTHR12338:SF10">
    <property type="entry name" value="ADHESION AND PENETRATION PROTEIN AUTOTRANSPORTER"/>
    <property type="match status" value="1"/>
</dbReference>
<dbReference type="EMBL" id="UGRI01000001">
    <property type="protein sequence ID" value="SUA25039.1"/>
    <property type="molecule type" value="Genomic_DNA"/>
</dbReference>
<dbReference type="EC" id="3.4.21.72" evidence="1"/>
<organism evidence="1">
    <name type="scientific">Neisseria gonorrhoeae</name>
    <dbReference type="NCBI Taxonomy" id="485"/>
    <lineage>
        <taxon>Bacteria</taxon>
        <taxon>Pseudomonadati</taxon>
        <taxon>Pseudomonadota</taxon>
        <taxon>Betaproteobacteria</taxon>
        <taxon>Neisseriales</taxon>
        <taxon>Neisseriaceae</taxon>
        <taxon>Neisseria</taxon>
    </lineage>
</organism>
<dbReference type="EC" id="3.4.21.-" evidence="1"/>
<dbReference type="GO" id="GO:0016787">
    <property type="term" value="F:hydrolase activity"/>
    <property type="evidence" value="ECO:0007669"/>
    <property type="project" value="UniProtKB-KW"/>
</dbReference>
<keyword evidence="1" id="KW-0378">Hydrolase</keyword>
<protein>
    <submittedName>
        <fullName evidence="1">Adhesion and penetration protein</fullName>
        <ecNumber evidence="1">3.4.21.-</ecNumber>
        <ecNumber evidence="1">3.4.21.72</ecNumber>
    </submittedName>
</protein>
<evidence type="ECO:0000313" key="1">
    <source>
        <dbReference type="EMBL" id="SUA25039.1"/>
    </source>
</evidence>
<dbReference type="Gene3D" id="2.160.20.20">
    <property type="match status" value="1"/>
</dbReference>